<name>A0A517WQ13_9PLAN</name>
<evidence type="ECO:0000313" key="1">
    <source>
        <dbReference type="EMBL" id="QDU07350.1"/>
    </source>
</evidence>
<dbReference type="Proteomes" id="UP000318384">
    <property type="component" value="Chromosome"/>
</dbReference>
<protein>
    <submittedName>
        <fullName evidence="1">Uncharacterized protein</fullName>
    </submittedName>
</protein>
<gene>
    <name evidence="1" type="ORF">V202x_07020</name>
</gene>
<dbReference type="AlphaFoldDB" id="A0A517WQ13"/>
<dbReference type="NCBIfam" id="NF040657">
    <property type="entry name" value="immun_SitI3"/>
    <property type="match status" value="1"/>
</dbReference>
<dbReference type="RefSeq" id="WP_145171222.1">
    <property type="nucleotide sequence ID" value="NZ_CP037422.1"/>
</dbReference>
<dbReference type="InterPro" id="IPR049799">
    <property type="entry name" value="SitI3-like"/>
</dbReference>
<evidence type="ECO:0000313" key="2">
    <source>
        <dbReference type="Proteomes" id="UP000318384"/>
    </source>
</evidence>
<reference evidence="1 2" key="1">
    <citation type="submission" date="2019-03" db="EMBL/GenBank/DDBJ databases">
        <title>Deep-cultivation of Planctomycetes and their phenomic and genomic characterization uncovers novel biology.</title>
        <authorList>
            <person name="Wiegand S."/>
            <person name="Jogler M."/>
            <person name="Boedeker C."/>
            <person name="Pinto D."/>
            <person name="Vollmers J."/>
            <person name="Rivas-Marin E."/>
            <person name="Kohn T."/>
            <person name="Peeters S.H."/>
            <person name="Heuer A."/>
            <person name="Rast P."/>
            <person name="Oberbeckmann S."/>
            <person name="Bunk B."/>
            <person name="Jeske O."/>
            <person name="Meyerdierks A."/>
            <person name="Storesund J.E."/>
            <person name="Kallscheuer N."/>
            <person name="Luecker S."/>
            <person name="Lage O.M."/>
            <person name="Pohl T."/>
            <person name="Merkel B.J."/>
            <person name="Hornburger P."/>
            <person name="Mueller R.-W."/>
            <person name="Bruemmer F."/>
            <person name="Labrenz M."/>
            <person name="Spormann A.M."/>
            <person name="Op den Camp H."/>
            <person name="Overmann J."/>
            <person name="Amann R."/>
            <person name="Jetten M.S.M."/>
            <person name="Mascher T."/>
            <person name="Medema M.H."/>
            <person name="Devos D.P."/>
            <person name="Kaster A.-K."/>
            <person name="Ovreas L."/>
            <person name="Rohde M."/>
            <person name="Galperin M.Y."/>
            <person name="Jogler C."/>
        </authorList>
    </citation>
    <scope>NUCLEOTIDE SEQUENCE [LARGE SCALE GENOMIC DNA]</scope>
    <source>
        <strain evidence="1 2">V202</strain>
    </source>
</reference>
<dbReference type="EMBL" id="CP037422">
    <property type="protein sequence ID" value="QDU07350.1"/>
    <property type="molecule type" value="Genomic_DNA"/>
</dbReference>
<proteinExistence type="predicted"/>
<organism evidence="1 2">
    <name type="scientific">Gimesia aquarii</name>
    <dbReference type="NCBI Taxonomy" id="2527964"/>
    <lineage>
        <taxon>Bacteria</taxon>
        <taxon>Pseudomonadati</taxon>
        <taxon>Planctomycetota</taxon>
        <taxon>Planctomycetia</taxon>
        <taxon>Planctomycetales</taxon>
        <taxon>Planctomycetaceae</taxon>
        <taxon>Gimesia</taxon>
    </lineage>
</organism>
<keyword evidence="2" id="KW-1185">Reference proteome</keyword>
<accession>A0A517WQ13</accession>
<sequence>MSVFSSILLGEDANISLDETRELLIETCDLKPILQDDILYLVSKGASIYVAEASEIGKELCEETYGFIPKIRIHYDKVQLDKYAYESYSTLYRLCGVLLKELYCDLVMLSNGELGEILRTDGEVFCNDRDSIPMDYATKILFDEMEIDFTFKKLPRI</sequence>